<name>A0A438KJV1_VITVI</name>
<evidence type="ECO:0000313" key="2">
    <source>
        <dbReference type="Proteomes" id="UP000288805"/>
    </source>
</evidence>
<dbReference type="AlphaFoldDB" id="A0A438KJV1"/>
<comment type="caution">
    <text evidence="1">The sequence shown here is derived from an EMBL/GenBank/DDBJ whole genome shotgun (WGS) entry which is preliminary data.</text>
</comment>
<dbReference type="PANTHER" id="PTHR33116:SF78">
    <property type="entry name" value="OS12G0587133 PROTEIN"/>
    <property type="match status" value="1"/>
</dbReference>
<sequence length="527" mass="60143">MSRMGGYEFEGSGGWGCGVLGQQGVYGSTLKKDRESFWGELGVIRGLWSDPWDVFGKIKVKKALALNLADFWDREESSCSFSLEELDVRRSRGGRAGKTFFEEKVFGALSSFSEDKALGPDRFSLAFCQSSWEFVKYEKRGAEDLRDFRPISFVGGLYKWMAKVLANRLKLVIAKWFYANLIRRRLMIMWISPFGFRSWKIWVFGEQWIRWIKWCISTAIFSVLVNGTPSGLFQSSRDLRQGDPFSPYLFVIVMEARSCLLKRAVGGGFLLACQVREREGEGVKAILGLRVNLDKSELILMGRVESVEDLASELGCKVGSLPSAYLGMPLGASFKFVAAWDGVEGRWENYSYKEYAVQRPLYQMSVFRMPKSVARRIEKLQRDFLWGEANGGSKVHLVRWEVVCADKDKGGLGLRKITLLNKALLGKWIWRFACAKEELWKKVLEAKYGKEELGWRTRKANGAFGVGVWKEILKESAWCWENMGFKVGKGNRIRFWTDLWCGNNVLSQGFPNLFSMAAHRNVTVEEC</sequence>
<organism evidence="1 2">
    <name type="scientific">Vitis vinifera</name>
    <name type="common">Grape</name>
    <dbReference type="NCBI Taxonomy" id="29760"/>
    <lineage>
        <taxon>Eukaryota</taxon>
        <taxon>Viridiplantae</taxon>
        <taxon>Streptophyta</taxon>
        <taxon>Embryophyta</taxon>
        <taxon>Tracheophyta</taxon>
        <taxon>Spermatophyta</taxon>
        <taxon>Magnoliopsida</taxon>
        <taxon>eudicotyledons</taxon>
        <taxon>Gunneridae</taxon>
        <taxon>Pentapetalae</taxon>
        <taxon>rosids</taxon>
        <taxon>Vitales</taxon>
        <taxon>Vitaceae</taxon>
        <taxon>Viteae</taxon>
        <taxon>Vitis</taxon>
    </lineage>
</organism>
<accession>A0A438KJV1</accession>
<reference evidence="1 2" key="1">
    <citation type="journal article" date="2018" name="PLoS Genet.">
        <title>Population sequencing reveals clonal diversity and ancestral inbreeding in the grapevine cultivar Chardonnay.</title>
        <authorList>
            <person name="Roach M.J."/>
            <person name="Johnson D.L."/>
            <person name="Bohlmann J."/>
            <person name="van Vuuren H.J."/>
            <person name="Jones S.J."/>
            <person name="Pretorius I.S."/>
            <person name="Schmidt S.A."/>
            <person name="Borneman A.R."/>
        </authorList>
    </citation>
    <scope>NUCLEOTIDE SEQUENCE [LARGE SCALE GENOMIC DNA]</scope>
    <source>
        <strain evidence="2">cv. Chardonnay</strain>
        <tissue evidence="1">Leaf</tissue>
    </source>
</reference>
<evidence type="ECO:0000313" key="1">
    <source>
        <dbReference type="EMBL" id="RVX21484.1"/>
    </source>
</evidence>
<gene>
    <name evidence="1" type="primary">VvCHDp000001_957</name>
    <name evidence="1" type="ORF">CK203_002061</name>
</gene>
<dbReference type="Proteomes" id="UP000288805">
    <property type="component" value="Unassembled WGS sequence"/>
</dbReference>
<proteinExistence type="predicted"/>
<protein>
    <submittedName>
        <fullName evidence="1">Putative ribonuclease H protein</fullName>
    </submittedName>
</protein>
<dbReference type="PANTHER" id="PTHR33116">
    <property type="entry name" value="REVERSE TRANSCRIPTASE ZINC-BINDING DOMAIN-CONTAINING PROTEIN-RELATED-RELATED"/>
    <property type="match status" value="1"/>
</dbReference>
<dbReference type="EMBL" id="QGNW01000005">
    <property type="protein sequence ID" value="RVX21484.1"/>
    <property type="molecule type" value="Genomic_DNA"/>
</dbReference>